<organism evidence="1 2">
    <name type="scientific">Alteraurantiacibacter palmitatis</name>
    <dbReference type="NCBI Taxonomy" id="2054628"/>
    <lineage>
        <taxon>Bacteria</taxon>
        <taxon>Pseudomonadati</taxon>
        <taxon>Pseudomonadota</taxon>
        <taxon>Alphaproteobacteria</taxon>
        <taxon>Sphingomonadales</taxon>
        <taxon>Erythrobacteraceae</taxon>
        <taxon>Alteraurantiacibacter</taxon>
    </lineage>
</organism>
<dbReference type="Proteomes" id="UP001595456">
    <property type="component" value="Unassembled WGS sequence"/>
</dbReference>
<reference evidence="2" key="1">
    <citation type="journal article" date="2019" name="Int. J. Syst. Evol. Microbiol.">
        <title>The Global Catalogue of Microorganisms (GCM) 10K type strain sequencing project: providing services to taxonomists for standard genome sequencing and annotation.</title>
        <authorList>
            <consortium name="The Broad Institute Genomics Platform"/>
            <consortium name="The Broad Institute Genome Sequencing Center for Infectious Disease"/>
            <person name="Wu L."/>
            <person name="Ma J."/>
        </authorList>
    </citation>
    <scope>NUCLEOTIDE SEQUENCE [LARGE SCALE GENOMIC DNA]</scope>
    <source>
        <strain evidence="2">KCTC 52607</strain>
    </source>
</reference>
<proteinExistence type="predicted"/>
<evidence type="ECO:0000313" key="1">
    <source>
        <dbReference type="EMBL" id="MFC3097286.1"/>
    </source>
</evidence>
<dbReference type="RefSeq" id="WP_336926039.1">
    <property type="nucleotide sequence ID" value="NZ_JBANRO010000006.1"/>
</dbReference>
<protein>
    <submittedName>
        <fullName evidence="1">Uncharacterized protein</fullName>
    </submittedName>
</protein>
<evidence type="ECO:0000313" key="2">
    <source>
        <dbReference type="Proteomes" id="UP001595456"/>
    </source>
</evidence>
<keyword evidence="2" id="KW-1185">Reference proteome</keyword>
<comment type="caution">
    <text evidence="1">The sequence shown here is derived from an EMBL/GenBank/DDBJ whole genome shotgun (WGS) entry which is preliminary data.</text>
</comment>
<dbReference type="EMBL" id="JBHRST010000008">
    <property type="protein sequence ID" value="MFC3097286.1"/>
    <property type="molecule type" value="Genomic_DNA"/>
</dbReference>
<name>A0ABV7E673_9SPHN</name>
<gene>
    <name evidence="1" type="ORF">ACFODU_05660</name>
</gene>
<accession>A0ABV7E673</accession>
<sequence length="152" mass="16776">MTSTCEYPVRLFADDAAVRRVAAGLLNTSLPRAEWTHEAHLAACLCLLDEYPAFDADRDLPGAIARYNVAVGGVNDDAHGYHATITHFYIHAVRAHLAEEGGGSLVARVNRLLSGTRGQRDYPLRFYSRELLFSVAARRAFVPPDLRPLTQV</sequence>